<sequence length="392" mass="43747">MSARAREASSPPAPFQPALPRSEAADAARRRLIDPAYRVDPDRRRGRGAVANPTGRYEPAQRETFEDGWAVEEELAPLDTEVIIEKPRTIIARNDSPDIGFDRSINPYRGCEHGCSYCFARPSHAFHGLSSGLDFETKIFAKPSAPDLLEKELRAKGYEPKTIAMGSNTDPYQPLERRFRITRAILETLNRTNHPVGIVTKSALVTRDIDILSQMADRQLAKVAISITTLDPRLARKMEPRAASPAKRLETVRKLAEAGIPVTVLVAPIIPAINDHEIEAILKASYAAGAREAGYVLLRLPHDLKDLMRDWLAEHYPDKLNHVFSLLQEARGGKDYDSGWGVRQTGVGPFAWMLGRRFETATARLGMNTRRIKLRTDLFVPPAQDKAQLSLF</sequence>
<evidence type="ECO:0000313" key="7">
    <source>
        <dbReference type="Proteomes" id="UP000325684"/>
    </source>
</evidence>
<evidence type="ECO:0000313" key="6">
    <source>
        <dbReference type="EMBL" id="KAB0264492.1"/>
    </source>
</evidence>
<dbReference type="Proteomes" id="UP000325684">
    <property type="component" value="Unassembled WGS sequence"/>
</dbReference>
<dbReference type="GO" id="GO:0003824">
    <property type="term" value="F:catalytic activity"/>
    <property type="evidence" value="ECO:0007669"/>
    <property type="project" value="InterPro"/>
</dbReference>
<reference evidence="6 7" key="1">
    <citation type="journal article" date="2019" name="Microorganisms">
        <title>Genome Insights into the Novel Species Microvirga brassicacearum, a Rapeseed Endophyte with Biotechnological Potential.</title>
        <authorList>
            <person name="Jimenez-Gomez A."/>
            <person name="Saati-Santamaria Z."/>
            <person name="Igual J.M."/>
            <person name="Rivas R."/>
            <person name="Mateos P.F."/>
            <person name="Garcia-Fraile P."/>
        </authorList>
    </citation>
    <scope>NUCLEOTIDE SEQUENCE [LARGE SCALE GENOMIC DNA]</scope>
    <source>
        <strain evidence="6 7">CDVBN77</strain>
    </source>
</reference>
<accession>A0A5N3P457</accession>
<proteinExistence type="predicted"/>
<protein>
    <submittedName>
        <fullName evidence="6">PA0069 family radical SAM protein</fullName>
    </submittedName>
</protein>
<dbReference type="InterPro" id="IPR007197">
    <property type="entry name" value="rSAM"/>
</dbReference>
<feature type="domain" description="Radical SAM core" evidence="5">
    <location>
        <begin position="94"/>
        <end position="334"/>
    </location>
</feature>
<keyword evidence="2" id="KW-0408">Iron</keyword>
<dbReference type="PANTHER" id="PTHR43432">
    <property type="entry name" value="SLR0285 PROTEIN"/>
    <property type="match status" value="1"/>
</dbReference>
<dbReference type="AlphaFoldDB" id="A0A5N3P457"/>
<dbReference type="InterPro" id="IPR006638">
    <property type="entry name" value="Elp3/MiaA/NifB-like_rSAM"/>
</dbReference>
<dbReference type="SUPFAM" id="SSF102114">
    <property type="entry name" value="Radical SAM enzymes"/>
    <property type="match status" value="1"/>
</dbReference>
<dbReference type="NCBIfam" id="NF033668">
    <property type="entry name" value="rSAM_PA0069"/>
    <property type="match status" value="1"/>
</dbReference>
<dbReference type="SFLD" id="SFLDG01084">
    <property type="entry name" value="Uncharacterised_Radical_SAM_Su"/>
    <property type="match status" value="1"/>
</dbReference>
<evidence type="ECO:0000256" key="2">
    <source>
        <dbReference type="ARBA" id="ARBA00023004"/>
    </source>
</evidence>
<organism evidence="6 7">
    <name type="scientific">Microvirga brassicacearum</name>
    <dbReference type="NCBI Taxonomy" id="2580413"/>
    <lineage>
        <taxon>Bacteria</taxon>
        <taxon>Pseudomonadati</taxon>
        <taxon>Pseudomonadota</taxon>
        <taxon>Alphaproteobacteria</taxon>
        <taxon>Hyphomicrobiales</taxon>
        <taxon>Methylobacteriaceae</taxon>
        <taxon>Microvirga</taxon>
    </lineage>
</organism>
<feature type="region of interest" description="Disordered" evidence="4">
    <location>
        <begin position="1"/>
        <end position="62"/>
    </location>
</feature>
<evidence type="ECO:0000256" key="3">
    <source>
        <dbReference type="ARBA" id="ARBA00023014"/>
    </source>
</evidence>
<dbReference type="OrthoDB" id="9785699at2"/>
<evidence type="ECO:0000259" key="5">
    <source>
        <dbReference type="PROSITE" id="PS51918"/>
    </source>
</evidence>
<dbReference type="RefSeq" id="WP_150949320.1">
    <property type="nucleotide sequence ID" value="NZ_VCMV01000071.1"/>
</dbReference>
<dbReference type="PANTHER" id="PTHR43432:SF3">
    <property type="entry name" value="SLR0285 PROTEIN"/>
    <property type="match status" value="1"/>
</dbReference>
<keyword evidence="7" id="KW-1185">Reference proteome</keyword>
<comment type="caution">
    <text evidence="6">The sequence shown here is derived from an EMBL/GenBank/DDBJ whole genome shotgun (WGS) entry which is preliminary data.</text>
</comment>
<dbReference type="CDD" id="cd01335">
    <property type="entry name" value="Radical_SAM"/>
    <property type="match status" value="1"/>
</dbReference>
<dbReference type="Pfam" id="PF04055">
    <property type="entry name" value="Radical_SAM"/>
    <property type="match status" value="1"/>
</dbReference>
<dbReference type="Gene3D" id="3.80.30.30">
    <property type="match status" value="1"/>
</dbReference>
<dbReference type="SMART" id="SM00729">
    <property type="entry name" value="Elp3"/>
    <property type="match status" value="1"/>
</dbReference>
<dbReference type="EMBL" id="VCMV01000071">
    <property type="protein sequence ID" value="KAB0264492.1"/>
    <property type="molecule type" value="Genomic_DNA"/>
</dbReference>
<dbReference type="GO" id="GO:0051536">
    <property type="term" value="F:iron-sulfur cluster binding"/>
    <property type="evidence" value="ECO:0007669"/>
    <property type="project" value="UniProtKB-KW"/>
</dbReference>
<gene>
    <name evidence="6" type="ORF">FEZ63_22950</name>
</gene>
<evidence type="ECO:0000256" key="4">
    <source>
        <dbReference type="SAM" id="MobiDB-lite"/>
    </source>
</evidence>
<dbReference type="InterPro" id="IPR040086">
    <property type="entry name" value="MJ0683-like"/>
</dbReference>
<evidence type="ECO:0000256" key="1">
    <source>
        <dbReference type="ARBA" id="ARBA00022723"/>
    </source>
</evidence>
<feature type="compositionally biased region" description="Basic and acidic residues" evidence="4">
    <location>
        <begin position="23"/>
        <end position="43"/>
    </location>
</feature>
<keyword evidence="3" id="KW-0411">Iron-sulfur</keyword>
<name>A0A5N3P457_9HYPH</name>
<dbReference type="InterPro" id="IPR058240">
    <property type="entry name" value="rSAM_sf"/>
</dbReference>
<dbReference type="SFLD" id="SFLDS00029">
    <property type="entry name" value="Radical_SAM"/>
    <property type="match status" value="1"/>
</dbReference>
<dbReference type="GO" id="GO:0046872">
    <property type="term" value="F:metal ion binding"/>
    <property type="evidence" value="ECO:0007669"/>
    <property type="project" value="UniProtKB-KW"/>
</dbReference>
<keyword evidence="1" id="KW-0479">Metal-binding</keyword>
<dbReference type="PROSITE" id="PS51918">
    <property type="entry name" value="RADICAL_SAM"/>
    <property type="match status" value="1"/>
</dbReference>